<dbReference type="InterPro" id="IPR003959">
    <property type="entry name" value="ATPase_AAA_core"/>
</dbReference>
<dbReference type="GO" id="GO:0016887">
    <property type="term" value="F:ATP hydrolysis activity"/>
    <property type="evidence" value="ECO:0007669"/>
    <property type="project" value="InterPro"/>
</dbReference>
<gene>
    <name evidence="5" type="ORF">KSV97_02705</name>
    <name evidence="6" type="ORF">KSW06_03090</name>
</gene>
<dbReference type="SMART" id="SM00382">
    <property type="entry name" value="AAA"/>
    <property type="match status" value="1"/>
</dbReference>
<dbReference type="Pfam" id="PF12002">
    <property type="entry name" value="MgsA_C"/>
    <property type="match status" value="1"/>
</dbReference>
<accession>A0AAW4MZ43</accession>
<evidence type="ECO:0000313" key="5">
    <source>
        <dbReference type="EMBL" id="MBV3382153.1"/>
    </source>
</evidence>
<dbReference type="CDD" id="cd18139">
    <property type="entry name" value="HLD_clamp_RarA"/>
    <property type="match status" value="1"/>
</dbReference>
<protein>
    <submittedName>
        <fullName evidence="5">Replication-associated recombination protein A</fullName>
    </submittedName>
</protein>
<evidence type="ECO:0000256" key="2">
    <source>
        <dbReference type="ARBA" id="ARBA00022741"/>
    </source>
</evidence>
<comment type="similarity">
    <text evidence="1">Belongs to the AAA ATPase family. RarA/MGS1/WRNIP1 subfamily.</text>
</comment>
<dbReference type="InterPro" id="IPR003593">
    <property type="entry name" value="AAA+_ATPase"/>
</dbReference>
<dbReference type="Proteomes" id="UP001197492">
    <property type="component" value="Unassembled WGS sequence"/>
</dbReference>
<dbReference type="EMBL" id="JAHOEF010000011">
    <property type="protein sequence ID" value="MBV3382153.1"/>
    <property type="molecule type" value="Genomic_DNA"/>
</dbReference>
<sequence length="422" mass="47972">MHKTLADSMRPIGLDDVIGQKHLVGDNKLLRQFVKKDHPMSIILYGPPGCGKTTMAKALAHDLNIPYRIFNASTGNKKEMDQIIAEAKLSEGLFVIVDEVHRLNKDKQDHLLPYIESGLLIIAGCTTANPYHSINPAIRSRCHLCEVKPLNHEEIVEACQRAAVSERGLNHQYEIDQEVYDYIARMSSGDVRYAYNCLELATIYAPDTHITLEIIREAVPRANMQFDKDEDQYYDTLSGLQKSIRGSDPNGALYYFAKLIDAGDIESLERRLITTAYEDIGLANPNACMRTVLAFQAAKTIGFPEARIPLASCIIELALSPKSKSSENAIDAALASYHNEPHKAPQYIRLTPVGIDEEDRYDYNRPDLWEYLQYLPNEIKDAQFYVPWLTSRYEKSLTENYQRILKHGRTTNIRKLKKDKPR</sequence>
<dbReference type="GO" id="GO:0006261">
    <property type="term" value="P:DNA-templated DNA replication"/>
    <property type="evidence" value="ECO:0007669"/>
    <property type="project" value="TreeGrafter"/>
</dbReference>
<dbReference type="PANTHER" id="PTHR13779">
    <property type="entry name" value="WERNER HELICASE-INTERACTING PROTEIN 1 FAMILY MEMBER"/>
    <property type="match status" value="1"/>
</dbReference>
<evidence type="ECO:0000259" key="4">
    <source>
        <dbReference type="SMART" id="SM00382"/>
    </source>
</evidence>
<dbReference type="GO" id="GO:0005524">
    <property type="term" value="F:ATP binding"/>
    <property type="evidence" value="ECO:0007669"/>
    <property type="project" value="UniProtKB-KW"/>
</dbReference>
<dbReference type="InterPro" id="IPR021886">
    <property type="entry name" value="MgsA_C"/>
</dbReference>
<dbReference type="Pfam" id="PF16193">
    <property type="entry name" value="AAA_assoc_2"/>
    <property type="match status" value="1"/>
</dbReference>
<dbReference type="GO" id="GO:0008047">
    <property type="term" value="F:enzyme activator activity"/>
    <property type="evidence" value="ECO:0007669"/>
    <property type="project" value="TreeGrafter"/>
</dbReference>
<feature type="domain" description="AAA+ ATPase" evidence="4">
    <location>
        <begin position="38"/>
        <end position="150"/>
    </location>
</feature>
<evidence type="ECO:0000313" key="7">
    <source>
        <dbReference type="Proteomes" id="UP001196408"/>
    </source>
</evidence>
<evidence type="ECO:0000313" key="6">
    <source>
        <dbReference type="EMBL" id="MBV3392250.1"/>
    </source>
</evidence>
<dbReference type="GO" id="GO:0000731">
    <property type="term" value="P:DNA synthesis involved in DNA repair"/>
    <property type="evidence" value="ECO:0007669"/>
    <property type="project" value="TreeGrafter"/>
</dbReference>
<keyword evidence="2" id="KW-0547">Nucleotide-binding</keyword>
<dbReference type="Proteomes" id="UP001196408">
    <property type="component" value="Unassembled WGS sequence"/>
</dbReference>
<dbReference type="FunFam" id="1.20.272.10:FF:000001">
    <property type="entry name" value="Putative AAA family ATPase"/>
    <property type="match status" value="1"/>
</dbReference>
<evidence type="ECO:0000313" key="8">
    <source>
        <dbReference type="Proteomes" id="UP001197492"/>
    </source>
</evidence>
<proteinExistence type="inferred from homology"/>
<organism evidence="5 7">
    <name type="scientific">Catenibacterium mitsuokai</name>
    <dbReference type="NCBI Taxonomy" id="100886"/>
    <lineage>
        <taxon>Bacteria</taxon>
        <taxon>Bacillati</taxon>
        <taxon>Bacillota</taxon>
        <taxon>Erysipelotrichia</taxon>
        <taxon>Erysipelotrichales</taxon>
        <taxon>Coprobacillaceae</taxon>
        <taxon>Catenibacterium</taxon>
    </lineage>
</organism>
<evidence type="ECO:0000256" key="3">
    <source>
        <dbReference type="ARBA" id="ARBA00022840"/>
    </source>
</evidence>
<dbReference type="AlphaFoldDB" id="A0AAW4MZ43"/>
<evidence type="ECO:0000256" key="1">
    <source>
        <dbReference type="ARBA" id="ARBA00008959"/>
    </source>
</evidence>
<keyword evidence="3" id="KW-0067">ATP-binding</keyword>
<dbReference type="InterPro" id="IPR051314">
    <property type="entry name" value="AAA_ATPase_RarA/MGS1/WRNIP1"/>
</dbReference>
<dbReference type="RefSeq" id="WP_217747192.1">
    <property type="nucleotide sequence ID" value="NZ_JAHOEB010000012.1"/>
</dbReference>
<dbReference type="Pfam" id="PF00004">
    <property type="entry name" value="AAA"/>
    <property type="match status" value="1"/>
</dbReference>
<dbReference type="PANTHER" id="PTHR13779:SF7">
    <property type="entry name" value="ATPASE WRNIP1"/>
    <property type="match status" value="1"/>
</dbReference>
<comment type="caution">
    <text evidence="5">The sequence shown here is derived from an EMBL/GenBank/DDBJ whole genome shotgun (WGS) entry which is preliminary data.</text>
</comment>
<dbReference type="GO" id="GO:0017116">
    <property type="term" value="F:single-stranded DNA helicase activity"/>
    <property type="evidence" value="ECO:0007669"/>
    <property type="project" value="TreeGrafter"/>
</dbReference>
<dbReference type="EMBL" id="JAHOEL010000012">
    <property type="protein sequence ID" value="MBV3392250.1"/>
    <property type="molecule type" value="Genomic_DNA"/>
</dbReference>
<dbReference type="InterPro" id="IPR032423">
    <property type="entry name" value="AAA_assoc_2"/>
</dbReference>
<reference evidence="5 8" key="1">
    <citation type="submission" date="2021-06" db="EMBL/GenBank/DDBJ databases">
        <title>Collection of gut derived symbiotic bacterial strains cultured from healthy donors.</title>
        <authorList>
            <person name="Lin H."/>
            <person name="Littmann E."/>
            <person name="Pamer E.G."/>
        </authorList>
    </citation>
    <scope>NUCLEOTIDE SEQUENCE</scope>
    <source>
        <strain evidence="6 8">MSK.21.70</strain>
        <strain evidence="5">MSK.21.82</strain>
    </source>
</reference>
<keyword evidence="8" id="KW-1185">Reference proteome</keyword>
<name>A0AAW4MZ43_9FIRM</name>